<comment type="caution">
    <text evidence="3">The sequence shown here is derived from an EMBL/GenBank/DDBJ whole genome shotgun (WGS) entry which is preliminary data.</text>
</comment>
<feature type="compositionally biased region" description="Basic and acidic residues" evidence="1">
    <location>
        <begin position="32"/>
        <end position="50"/>
    </location>
</feature>
<evidence type="ECO:0000313" key="3">
    <source>
        <dbReference type="EMBL" id="GHC67424.1"/>
    </source>
</evidence>
<evidence type="ECO:0000256" key="1">
    <source>
        <dbReference type="SAM" id="MobiDB-lite"/>
    </source>
</evidence>
<reference evidence="3" key="1">
    <citation type="journal article" date="2014" name="Int. J. Syst. Evol. Microbiol.">
        <title>Complete genome sequence of Corynebacterium casei LMG S-19264T (=DSM 44701T), isolated from a smear-ripened cheese.</title>
        <authorList>
            <consortium name="US DOE Joint Genome Institute (JGI-PGF)"/>
            <person name="Walter F."/>
            <person name="Albersmeier A."/>
            <person name="Kalinowski J."/>
            <person name="Ruckert C."/>
        </authorList>
    </citation>
    <scope>NUCLEOTIDE SEQUENCE</scope>
    <source>
        <strain evidence="3">JCM 4633</strain>
    </source>
</reference>
<name>A0A918U047_STRCJ</name>
<keyword evidence="2" id="KW-0812">Transmembrane</keyword>
<protein>
    <submittedName>
        <fullName evidence="3">Uncharacterized protein</fullName>
    </submittedName>
</protein>
<dbReference type="AlphaFoldDB" id="A0A918U047"/>
<dbReference type="EMBL" id="BMVB01000023">
    <property type="protein sequence ID" value="GHC67424.1"/>
    <property type="molecule type" value="Genomic_DNA"/>
</dbReference>
<reference evidence="3" key="2">
    <citation type="submission" date="2020-09" db="EMBL/GenBank/DDBJ databases">
        <authorList>
            <person name="Sun Q."/>
            <person name="Ohkuma M."/>
        </authorList>
    </citation>
    <scope>NUCLEOTIDE SEQUENCE</scope>
    <source>
        <strain evidence="3">JCM 4633</strain>
    </source>
</reference>
<proteinExistence type="predicted"/>
<keyword evidence="2" id="KW-0472">Membrane</keyword>
<feature type="region of interest" description="Disordered" evidence="1">
    <location>
        <begin position="1"/>
        <end position="50"/>
    </location>
</feature>
<feature type="transmembrane region" description="Helical" evidence="2">
    <location>
        <begin position="153"/>
        <end position="174"/>
    </location>
</feature>
<accession>A0A918U047</accession>
<feature type="transmembrane region" description="Helical" evidence="2">
    <location>
        <begin position="126"/>
        <end position="147"/>
    </location>
</feature>
<dbReference type="Proteomes" id="UP000646244">
    <property type="component" value="Unassembled WGS sequence"/>
</dbReference>
<organism evidence="3 4">
    <name type="scientific">Streptomyces cinnamoneus</name>
    <name type="common">Streptoverticillium cinnamoneum</name>
    <dbReference type="NCBI Taxonomy" id="53446"/>
    <lineage>
        <taxon>Bacteria</taxon>
        <taxon>Bacillati</taxon>
        <taxon>Actinomycetota</taxon>
        <taxon>Actinomycetes</taxon>
        <taxon>Kitasatosporales</taxon>
        <taxon>Streptomycetaceae</taxon>
        <taxon>Streptomyces</taxon>
        <taxon>Streptomyces cinnamoneus group</taxon>
    </lineage>
</organism>
<keyword evidence="2" id="KW-1133">Transmembrane helix</keyword>
<evidence type="ECO:0000256" key="2">
    <source>
        <dbReference type="SAM" id="Phobius"/>
    </source>
</evidence>
<gene>
    <name evidence="3" type="ORF">GCM10010507_51760</name>
</gene>
<evidence type="ECO:0000313" key="4">
    <source>
        <dbReference type="Proteomes" id="UP000646244"/>
    </source>
</evidence>
<sequence length="185" mass="19501">MDCSFHGTPGPSRDVRGIPYGGQGGWPQRRGAPGDRTVDGMTARDPDMKKDLDATLQTRKELGEEYEPELIDSFLEKVEVRMEQKVDAAADRQVRRHLAEQRMSAARGAASGGAGGPGPGTFGERFGFAAVSLVLAVPLSAIGVVNAQLPGLLVTWAGIVGVNVAHAAGGLPWLRGARTEGAERD</sequence>